<name>A0A7S2K4M2_9STRA</name>
<reference evidence="2" key="1">
    <citation type="submission" date="2021-01" db="EMBL/GenBank/DDBJ databases">
        <authorList>
            <person name="Corre E."/>
            <person name="Pelletier E."/>
            <person name="Niang G."/>
            <person name="Scheremetjew M."/>
            <person name="Finn R."/>
            <person name="Kale V."/>
            <person name="Holt S."/>
            <person name="Cochrane G."/>
            <person name="Meng A."/>
            <person name="Brown T."/>
            <person name="Cohen L."/>
        </authorList>
    </citation>
    <scope>NUCLEOTIDE SEQUENCE</scope>
    <source>
        <strain evidence="2">B650</strain>
    </source>
</reference>
<dbReference type="SUPFAM" id="SSF51197">
    <property type="entry name" value="Clavaminate synthase-like"/>
    <property type="match status" value="1"/>
</dbReference>
<proteinExistence type="predicted"/>
<dbReference type="InterPro" id="IPR008775">
    <property type="entry name" value="Phytyl_CoA_dOase-like"/>
</dbReference>
<dbReference type="EMBL" id="HBGY01008499">
    <property type="protein sequence ID" value="CAD9566200.1"/>
    <property type="molecule type" value="Transcribed_RNA"/>
</dbReference>
<protein>
    <recommendedName>
        <fullName evidence="3">Phytanoyl-CoA dioxygenase</fullName>
    </recommendedName>
</protein>
<dbReference type="PANTHER" id="PTHR20883:SF46">
    <property type="entry name" value="PHYTANOYL-COA HYDROXYLASE"/>
    <property type="match status" value="1"/>
</dbReference>
<evidence type="ECO:0000313" key="2">
    <source>
        <dbReference type="EMBL" id="CAD9566200.1"/>
    </source>
</evidence>
<dbReference type="PANTHER" id="PTHR20883">
    <property type="entry name" value="PHYTANOYL-COA DIOXYGENASE DOMAIN CONTAINING 1"/>
    <property type="match status" value="1"/>
</dbReference>
<dbReference type="AlphaFoldDB" id="A0A7S2K4M2"/>
<accession>A0A7S2K4M2</accession>
<comment type="cofactor">
    <cofactor evidence="1">
        <name>Fe cation</name>
        <dbReference type="ChEBI" id="CHEBI:24875"/>
    </cofactor>
</comment>
<dbReference type="Pfam" id="PF05721">
    <property type="entry name" value="PhyH"/>
    <property type="match status" value="1"/>
</dbReference>
<sequence>MPKNRTTTSILSASIAAVIACIYAKSGKWISWDRSGGDTIFTLSLVDRQNLLNHNRYRAENNATSNKLALLPDGVSEMFHREGYVVMRGLLESEMLKELTLATEGHVVKDPQPKFLFHSMKQRPLFSLASNDEDFSKLEGFHAVSLQSAIPSVVAELMGLDPAKDNLRVVKDVFLAKGKEERSCGWHVDDFYFWPIVASTYSNKSVTAAPSPGINVWIALDDMPAKYGGSMAVSPGSHDAPWKNDAYEVIGSSTLFPEEGYKNVEDMVEGKIASTCDLEKAAPSLGKTIDATSKVFDFRKGDIIFTTRWLFHKSIPLNDDGVAYLENQGKEPVLKRYTIRYESGEAILPKGYSLEESILANPENAGRTLDDVAKFDGRPWYPKAWPSVDEEEINKLSDHISKTLPPVLQRVQDGGKEFFKAIFPLLQKYKDQQ</sequence>
<dbReference type="PROSITE" id="PS51257">
    <property type="entry name" value="PROKAR_LIPOPROTEIN"/>
    <property type="match status" value="1"/>
</dbReference>
<gene>
    <name evidence="2" type="ORF">LDAN0321_LOCUS5347</name>
</gene>
<evidence type="ECO:0000256" key="1">
    <source>
        <dbReference type="ARBA" id="ARBA00001962"/>
    </source>
</evidence>
<dbReference type="Gene3D" id="2.60.120.620">
    <property type="entry name" value="q2cbj1_9rhob like domain"/>
    <property type="match status" value="1"/>
</dbReference>
<organism evidence="2">
    <name type="scientific">Leptocylindrus danicus</name>
    <dbReference type="NCBI Taxonomy" id="163516"/>
    <lineage>
        <taxon>Eukaryota</taxon>
        <taxon>Sar</taxon>
        <taxon>Stramenopiles</taxon>
        <taxon>Ochrophyta</taxon>
        <taxon>Bacillariophyta</taxon>
        <taxon>Coscinodiscophyceae</taxon>
        <taxon>Chaetocerotophycidae</taxon>
        <taxon>Leptocylindrales</taxon>
        <taxon>Leptocylindraceae</taxon>
        <taxon>Leptocylindrus</taxon>
    </lineage>
</organism>
<evidence type="ECO:0008006" key="3">
    <source>
        <dbReference type="Google" id="ProtNLM"/>
    </source>
</evidence>